<dbReference type="RefSeq" id="WP_120608388.1">
    <property type="nucleotide sequence ID" value="NZ_RAWE01000406.1"/>
</dbReference>
<dbReference type="OrthoDB" id="5502320at2"/>
<accession>A0A3A8JEB7</accession>
<name>A0A3A8JEB7_9BACT</name>
<evidence type="ECO:0000313" key="1">
    <source>
        <dbReference type="EMBL" id="RKG93358.1"/>
    </source>
</evidence>
<reference evidence="2" key="1">
    <citation type="submission" date="2018-09" db="EMBL/GenBank/DDBJ databases">
        <authorList>
            <person name="Livingstone P.G."/>
            <person name="Whitworth D.E."/>
        </authorList>
    </citation>
    <scope>NUCLEOTIDE SEQUENCE [LARGE SCALE GENOMIC DNA]</scope>
    <source>
        <strain evidence="2">CA043D</strain>
    </source>
</reference>
<keyword evidence="2" id="KW-1185">Reference proteome</keyword>
<proteinExistence type="predicted"/>
<dbReference type="EMBL" id="RAWE01000406">
    <property type="protein sequence ID" value="RKG93358.1"/>
    <property type="molecule type" value="Genomic_DNA"/>
</dbReference>
<gene>
    <name evidence="1" type="ORF">D7X32_43755</name>
</gene>
<protein>
    <submittedName>
        <fullName evidence="1">Uncharacterized protein</fullName>
    </submittedName>
</protein>
<evidence type="ECO:0000313" key="2">
    <source>
        <dbReference type="Proteomes" id="UP000268313"/>
    </source>
</evidence>
<dbReference type="AlphaFoldDB" id="A0A3A8JEB7"/>
<organism evidence="1 2">
    <name type="scientific">Corallococcus carmarthensis</name>
    <dbReference type="NCBI Taxonomy" id="2316728"/>
    <lineage>
        <taxon>Bacteria</taxon>
        <taxon>Pseudomonadati</taxon>
        <taxon>Myxococcota</taxon>
        <taxon>Myxococcia</taxon>
        <taxon>Myxococcales</taxon>
        <taxon>Cystobacterineae</taxon>
        <taxon>Myxococcaceae</taxon>
        <taxon>Corallococcus</taxon>
    </lineage>
</organism>
<dbReference type="Proteomes" id="UP000268313">
    <property type="component" value="Unassembled WGS sequence"/>
</dbReference>
<comment type="caution">
    <text evidence="1">The sequence shown here is derived from an EMBL/GenBank/DDBJ whole genome shotgun (WGS) entry which is preliminary data.</text>
</comment>
<sequence>MSHCDAPMRVPIFGVTAPQPWAWSLQVRNAPVLNLHRAPPRDVMGAYIAVCAAAEYVPELKGWIASPSGPGVSAPPADELSTCAVVAVARVAAVSLWPDSERQSRWYVGPAGVWLEDVVALPEPVSCEPGPADTLWEVPAQVLARVRLAFGSLVGEDQARWEAYEALAARSGGRAPASLKDRVLRKCACRRAMTPCRTCRVWRCTAPECPPHTCATGVSP</sequence>